<feature type="region of interest" description="Disordered" evidence="1">
    <location>
        <begin position="28"/>
        <end position="61"/>
    </location>
</feature>
<evidence type="ECO:0000313" key="3">
    <source>
        <dbReference type="EMBL" id="MBD1400497.1"/>
    </source>
</evidence>
<comment type="caution">
    <text evidence="3">The sequence shown here is derived from an EMBL/GenBank/DDBJ whole genome shotgun (WGS) entry which is preliminary data.</text>
</comment>
<feature type="chain" id="PRO_5035164201" description="YtkA-like domain-containing protein" evidence="2">
    <location>
        <begin position="26"/>
        <end position="182"/>
    </location>
</feature>
<dbReference type="EMBL" id="JACWUN010000007">
    <property type="protein sequence ID" value="MBD1400497.1"/>
    <property type="molecule type" value="Genomic_DNA"/>
</dbReference>
<dbReference type="Proteomes" id="UP000632828">
    <property type="component" value="Unassembled WGS sequence"/>
</dbReference>
<dbReference type="RefSeq" id="WP_191155078.1">
    <property type="nucleotide sequence ID" value="NZ_JACWUN010000007.1"/>
</dbReference>
<accession>A0A8J6QXS9</accession>
<evidence type="ECO:0008006" key="5">
    <source>
        <dbReference type="Google" id="ProtNLM"/>
    </source>
</evidence>
<evidence type="ECO:0000313" key="4">
    <source>
        <dbReference type="Proteomes" id="UP000632828"/>
    </source>
</evidence>
<feature type="compositionally biased region" description="Low complexity" evidence="1">
    <location>
        <begin position="34"/>
        <end position="43"/>
    </location>
</feature>
<evidence type="ECO:0000256" key="1">
    <source>
        <dbReference type="SAM" id="MobiDB-lite"/>
    </source>
</evidence>
<keyword evidence="2" id="KW-0732">Signal</keyword>
<feature type="compositionally biased region" description="Basic and acidic residues" evidence="1">
    <location>
        <begin position="44"/>
        <end position="54"/>
    </location>
</feature>
<proteinExistence type="predicted"/>
<evidence type="ECO:0000256" key="2">
    <source>
        <dbReference type="SAM" id="SignalP"/>
    </source>
</evidence>
<dbReference type="AlphaFoldDB" id="A0A8J6QXS9"/>
<reference evidence="3" key="1">
    <citation type="submission" date="2020-09" db="EMBL/GenBank/DDBJ databases">
        <title>Pelobacter alkaliphilus sp. nov., a novel anaerobic arsenate-reducing bacterium from terrestrial mud volcano.</title>
        <authorList>
            <person name="Khomyakova M.A."/>
            <person name="Merkel A.Y."/>
            <person name="Slobodkin A.I."/>
        </authorList>
    </citation>
    <scope>NUCLEOTIDE SEQUENCE</scope>
    <source>
        <strain evidence="3">M08fum</strain>
    </source>
</reference>
<gene>
    <name evidence="3" type="ORF">ICT70_07420</name>
</gene>
<feature type="signal peptide" evidence="2">
    <location>
        <begin position="1"/>
        <end position="25"/>
    </location>
</feature>
<name>A0A8J6QXS9_9BACT</name>
<keyword evidence="4" id="KW-1185">Reference proteome</keyword>
<sequence>MKKMTKMTIALALLLLFLTAGISLAMRHSGHSGHGSSAPAASGHDAHQMKKTSEAGHSGGHMGMEMTDDMIMLGTQARDGVKAMAHISDTREAMAAAGMKQTHHLMVAFEDAATMKALDSGRVAVRIVAPGGQTLPAISLSGMDGAFGGDVELREKGTYTLQVGTQLQDNKARQFEFQYEVK</sequence>
<organism evidence="3 4">
    <name type="scientific">Pelovirga terrestris</name>
    <dbReference type="NCBI Taxonomy" id="2771352"/>
    <lineage>
        <taxon>Bacteria</taxon>
        <taxon>Pseudomonadati</taxon>
        <taxon>Thermodesulfobacteriota</taxon>
        <taxon>Desulfuromonadia</taxon>
        <taxon>Geobacterales</taxon>
        <taxon>Geobacteraceae</taxon>
        <taxon>Pelovirga</taxon>
    </lineage>
</organism>
<protein>
    <recommendedName>
        <fullName evidence="5">YtkA-like domain-containing protein</fullName>
    </recommendedName>
</protein>